<reference evidence="2 3" key="2">
    <citation type="journal article" date="2016" name="Genome Announc.">
        <title>Genome Sequence of Nitrosomonas communis Strain Nm2, a Mesophilic Ammonia-Oxidizing Bacterium Isolated from Mediterranean Soil.</title>
        <authorList>
            <person name="Kozlowski J.A."/>
            <person name="Kits K.D."/>
            <person name="Stein L.Y."/>
        </authorList>
    </citation>
    <scope>NUCLEOTIDE SEQUENCE [LARGE SCALE GENOMIC DNA]</scope>
    <source>
        <strain evidence="2 3">Nm2</strain>
    </source>
</reference>
<organism evidence="2 3">
    <name type="scientific">Nitrosomonas communis</name>
    <dbReference type="NCBI Taxonomy" id="44574"/>
    <lineage>
        <taxon>Bacteria</taxon>
        <taxon>Pseudomonadati</taxon>
        <taxon>Pseudomonadota</taxon>
        <taxon>Betaproteobacteria</taxon>
        <taxon>Nitrosomonadales</taxon>
        <taxon>Nitrosomonadaceae</taxon>
        <taxon>Nitrosomonas</taxon>
    </lineage>
</organism>
<keyword evidence="1" id="KW-1133">Transmembrane helix</keyword>
<dbReference type="RefSeq" id="WP_046849442.1">
    <property type="nucleotide sequence ID" value="NZ_CP011451.1"/>
</dbReference>
<dbReference type="Proteomes" id="UP000034156">
    <property type="component" value="Chromosome"/>
</dbReference>
<proteinExistence type="predicted"/>
<dbReference type="KEGG" id="nco:AAW31_05325"/>
<dbReference type="EMBL" id="CP011451">
    <property type="protein sequence ID" value="AKH37358.1"/>
    <property type="molecule type" value="Genomic_DNA"/>
</dbReference>
<evidence type="ECO:0000313" key="2">
    <source>
        <dbReference type="EMBL" id="AKH37358.1"/>
    </source>
</evidence>
<dbReference type="AlphaFoldDB" id="A0A0F7KE39"/>
<reference evidence="3" key="1">
    <citation type="submission" date="2015-05" db="EMBL/GenBank/DDBJ databases">
        <title>Draft genome of Nitrosomonas communis strain Nm2.</title>
        <authorList>
            <person name="Kozlowski J.A."/>
            <person name="Kits K.D."/>
            <person name="Stein L.Y."/>
        </authorList>
    </citation>
    <scope>NUCLEOTIDE SEQUENCE [LARGE SCALE GENOMIC DNA]</scope>
    <source>
        <strain evidence="3">Nm2</strain>
    </source>
</reference>
<protein>
    <submittedName>
        <fullName evidence="2">Uncharacterized protein</fullName>
    </submittedName>
</protein>
<name>A0A0F7KE39_9PROT</name>
<accession>A0A0F7KE39</accession>
<keyword evidence="3" id="KW-1185">Reference proteome</keyword>
<evidence type="ECO:0000256" key="1">
    <source>
        <dbReference type="SAM" id="Phobius"/>
    </source>
</evidence>
<gene>
    <name evidence="2" type="ORF">AAW31_05325</name>
</gene>
<sequence>MMLKDIRSFVIHACAFIIIGACVSFGMIGMQLILPNPKHELKVVICYVDEIDTVEMCRPLEELKQEEKIGNTSGNKRIL</sequence>
<keyword evidence="1" id="KW-0812">Transmembrane</keyword>
<dbReference type="PROSITE" id="PS51257">
    <property type="entry name" value="PROKAR_LIPOPROTEIN"/>
    <property type="match status" value="1"/>
</dbReference>
<feature type="transmembrane region" description="Helical" evidence="1">
    <location>
        <begin position="9"/>
        <end position="34"/>
    </location>
</feature>
<evidence type="ECO:0000313" key="3">
    <source>
        <dbReference type="Proteomes" id="UP000034156"/>
    </source>
</evidence>
<keyword evidence="1" id="KW-0472">Membrane</keyword>
<dbReference type="PATRIC" id="fig|44574.3.peg.1284"/>